<proteinExistence type="predicted"/>
<evidence type="ECO:0000313" key="2">
    <source>
        <dbReference type="Proteomes" id="UP000241284"/>
    </source>
</evidence>
<comment type="caution">
    <text evidence="1">The sequence shown here is derived from an EMBL/GenBank/DDBJ whole genome shotgun (WGS) entry which is preliminary data.</text>
</comment>
<organism evidence="1 2">
    <name type="scientific">Candidatus Marsarchaeota G2 archaeon ECH_B_2</name>
    <dbReference type="NCBI Taxonomy" id="1978160"/>
    <lineage>
        <taxon>Archaea</taxon>
        <taxon>Candidatus Marsarchaeota</taxon>
        <taxon>Candidatus Marsarchaeota group 2</taxon>
    </lineage>
</organism>
<accession>A0A2R6BA39</accession>
<dbReference type="Proteomes" id="UP000241284">
    <property type="component" value="Unassembled WGS sequence"/>
</dbReference>
<dbReference type="Pfam" id="PF13743">
    <property type="entry name" value="Thioredoxin_5"/>
    <property type="match status" value="1"/>
</dbReference>
<name>A0A2R6BA39_9ARCH</name>
<dbReference type="CDD" id="cd03025">
    <property type="entry name" value="DsbA_FrnE_like"/>
    <property type="match status" value="1"/>
</dbReference>
<reference evidence="1 2" key="1">
    <citation type="submission" date="2017-04" db="EMBL/GenBank/DDBJ databases">
        <title>Novel microbial lineages endemic to geothermal iron-oxide mats fill important gaps in the evolutionary history of Archaea.</title>
        <authorList>
            <person name="Jay Z.J."/>
            <person name="Beam J.P."/>
            <person name="Dlakic M."/>
            <person name="Rusch D.B."/>
            <person name="Kozubal M.A."/>
            <person name="Inskeep W.P."/>
        </authorList>
    </citation>
    <scope>NUCLEOTIDE SEQUENCE [LARGE SCALE GENOMIC DNA]</scope>
    <source>
        <strain evidence="1">ECH_B_2</strain>
    </source>
</reference>
<dbReference type="PANTHER" id="PTHR13887">
    <property type="entry name" value="GLUTATHIONE S-TRANSFERASE KAPPA"/>
    <property type="match status" value="1"/>
</dbReference>
<gene>
    <name evidence="1" type="ORF">B9Q06_05505</name>
</gene>
<dbReference type="InterPro" id="IPR036249">
    <property type="entry name" value="Thioredoxin-like_sf"/>
</dbReference>
<evidence type="ECO:0008006" key="3">
    <source>
        <dbReference type="Google" id="ProtNLM"/>
    </source>
</evidence>
<dbReference type="EMBL" id="NEXH01000009">
    <property type="protein sequence ID" value="PSN95481.1"/>
    <property type="molecule type" value="Genomic_DNA"/>
</dbReference>
<dbReference type="Gene3D" id="3.40.30.10">
    <property type="entry name" value="Glutaredoxin"/>
    <property type="match status" value="1"/>
</dbReference>
<dbReference type="SUPFAM" id="SSF52833">
    <property type="entry name" value="Thioredoxin-like"/>
    <property type="match status" value="1"/>
</dbReference>
<evidence type="ECO:0000313" key="1">
    <source>
        <dbReference type="EMBL" id="PSN95481.1"/>
    </source>
</evidence>
<protein>
    <recommendedName>
        <fullName evidence="3">DSBA-like thioredoxin domain-containing protein</fullName>
    </recommendedName>
</protein>
<sequence length="272" mass="31005">MSRINVPSVKVIHYADPFCPWSLASEPALRRIKEVYQDRIALEYRMGGAVEEITRWMGEMGLDHEKAIELHRSIIQHTKMPFDVSFITKTRLKSSYPACRAVKAAQLKNEEKGVLYLRRLMDHVLVKAQELTDDAFTKIAKEVGLSSTLVSDMNSAKVKNEFEKDLKAMREDGADFVCAIVVNAQGEKAIVEHAFDSRSLEETIERMVPGLPKYAPCEISEYFEKHKGELIPAREIAVVYGITEDEAERKFSSLKLRILEYAGSRFWCKEGK</sequence>
<dbReference type="AlphaFoldDB" id="A0A2R6BA39"/>
<dbReference type="PANTHER" id="PTHR13887:SF54">
    <property type="entry name" value="DSBA FAMILY PROTEIN"/>
    <property type="match status" value="1"/>
</dbReference>